<name>A0ABN3T9B7_9ACTN</name>
<gene>
    <name evidence="1" type="ORF">GCM10009864_81840</name>
</gene>
<proteinExistence type="predicted"/>
<protein>
    <submittedName>
        <fullName evidence="1">Uncharacterized protein</fullName>
    </submittedName>
</protein>
<accession>A0ABN3T9B7</accession>
<organism evidence="1 2">
    <name type="scientific">Streptomyces lunalinharesii</name>
    <dbReference type="NCBI Taxonomy" id="333384"/>
    <lineage>
        <taxon>Bacteria</taxon>
        <taxon>Bacillati</taxon>
        <taxon>Actinomycetota</taxon>
        <taxon>Actinomycetes</taxon>
        <taxon>Kitasatosporales</taxon>
        <taxon>Streptomycetaceae</taxon>
        <taxon>Streptomyces</taxon>
    </lineage>
</organism>
<evidence type="ECO:0000313" key="2">
    <source>
        <dbReference type="Proteomes" id="UP001500994"/>
    </source>
</evidence>
<comment type="caution">
    <text evidence="1">The sequence shown here is derived from an EMBL/GenBank/DDBJ whole genome shotgun (WGS) entry which is preliminary data.</text>
</comment>
<dbReference type="EMBL" id="BAAARK010000075">
    <property type="protein sequence ID" value="GAA2694641.1"/>
    <property type="molecule type" value="Genomic_DNA"/>
</dbReference>
<keyword evidence="2" id="KW-1185">Reference proteome</keyword>
<reference evidence="1 2" key="1">
    <citation type="journal article" date="2019" name="Int. J. Syst. Evol. Microbiol.">
        <title>The Global Catalogue of Microorganisms (GCM) 10K type strain sequencing project: providing services to taxonomists for standard genome sequencing and annotation.</title>
        <authorList>
            <consortium name="The Broad Institute Genomics Platform"/>
            <consortium name="The Broad Institute Genome Sequencing Center for Infectious Disease"/>
            <person name="Wu L."/>
            <person name="Ma J."/>
        </authorList>
    </citation>
    <scope>NUCLEOTIDE SEQUENCE [LARGE SCALE GENOMIC DNA]</scope>
    <source>
        <strain evidence="1 2">JCM 16374</strain>
    </source>
</reference>
<sequence length="151" mass="15285">MALRGVRPVSPYAHPLHNVRQAGSAQQTTRRVCAHVREESIVEPPPASHVGLGVGSGVAAGVAPGVPAPEGDCTVTAAGPVALVDSEPLWTAPSGSEKSRERFPAPRRLGWPAPCVARTAEGHVDTIGAGAHGVPAATGTWRAVGGSGRTT</sequence>
<dbReference type="Proteomes" id="UP001500994">
    <property type="component" value="Unassembled WGS sequence"/>
</dbReference>
<evidence type="ECO:0000313" key="1">
    <source>
        <dbReference type="EMBL" id="GAA2694641.1"/>
    </source>
</evidence>